<keyword evidence="2" id="KW-1185">Reference proteome</keyword>
<reference evidence="1 2" key="1">
    <citation type="submission" date="2023-04" db="EMBL/GenBank/DDBJ databases">
        <title>Marinoamorphus aggregata gen. nov., sp. Nov., isolate from tissue of brittle star Ophioplocus japonicus.</title>
        <authorList>
            <person name="Kawano K."/>
            <person name="Sawayama S."/>
            <person name="Nakagawa S."/>
        </authorList>
    </citation>
    <scope>NUCLEOTIDE SEQUENCE [LARGE SCALE GENOMIC DNA]</scope>
    <source>
        <strain evidence="1 2">NKW23</strain>
    </source>
</reference>
<sequence length="57" mass="6273">MGPYYDTAHRIAERLGDRRPERLHPGLFGDTGSRHTMPDLWTGLTALSVLLLAGAVL</sequence>
<name>A0ABQ6LRD2_9RHOB</name>
<protein>
    <submittedName>
        <fullName evidence="1">Uncharacterized protein</fullName>
    </submittedName>
</protein>
<evidence type="ECO:0000313" key="2">
    <source>
        <dbReference type="Proteomes" id="UP001239909"/>
    </source>
</evidence>
<dbReference type="Proteomes" id="UP001239909">
    <property type="component" value="Unassembled WGS sequence"/>
</dbReference>
<proteinExistence type="predicted"/>
<dbReference type="EMBL" id="BSYI01000029">
    <property type="protein sequence ID" value="GMG84068.1"/>
    <property type="molecule type" value="Genomic_DNA"/>
</dbReference>
<dbReference type="RefSeq" id="WP_285673010.1">
    <property type="nucleotide sequence ID" value="NZ_BSYI01000029.1"/>
</dbReference>
<gene>
    <name evidence="1" type="ORF">LNKW23_32820</name>
</gene>
<comment type="caution">
    <text evidence="1">The sequence shown here is derived from an EMBL/GenBank/DDBJ whole genome shotgun (WGS) entry which is preliminary data.</text>
</comment>
<organism evidence="1 2">
    <name type="scientific">Paralimibaculum aggregatum</name>
    <dbReference type="NCBI Taxonomy" id="3036245"/>
    <lineage>
        <taxon>Bacteria</taxon>
        <taxon>Pseudomonadati</taxon>
        <taxon>Pseudomonadota</taxon>
        <taxon>Alphaproteobacteria</taxon>
        <taxon>Rhodobacterales</taxon>
        <taxon>Paracoccaceae</taxon>
        <taxon>Paralimibaculum</taxon>
    </lineage>
</organism>
<evidence type="ECO:0000313" key="1">
    <source>
        <dbReference type="EMBL" id="GMG84068.1"/>
    </source>
</evidence>
<accession>A0ABQ6LRD2</accession>